<name>A0AAD8U779_GLOAC</name>
<sequence length="107" mass="12342">MAQLLLCTGLVKRLFCNIIVFVCHERPGNFCCLLWHNMRTCSRSSRPYEMIEPSRSRMALLPPYDAVRRRSCGAFRKAPLGYIPRTESHLQKPHIRLGSCHRATQAI</sequence>
<keyword evidence="1" id="KW-0732">Signal</keyword>
<dbReference type="AlphaFoldDB" id="A0AAD8U779"/>
<comment type="caution">
    <text evidence="2">The sequence shown here is derived from an EMBL/GenBank/DDBJ whole genome shotgun (WGS) entry which is preliminary data.</text>
</comment>
<gene>
    <name evidence="2" type="ORF">BDZ83DRAFT_208477</name>
</gene>
<organism evidence="2 3">
    <name type="scientific">Glomerella acutata</name>
    <name type="common">Colletotrichum acutatum</name>
    <dbReference type="NCBI Taxonomy" id="27357"/>
    <lineage>
        <taxon>Eukaryota</taxon>
        <taxon>Fungi</taxon>
        <taxon>Dikarya</taxon>
        <taxon>Ascomycota</taxon>
        <taxon>Pezizomycotina</taxon>
        <taxon>Sordariomycetes</taxon>
        <taxon>Hypocreomycetidae</taxon>
        <taxon>Glomerellales</taxon>
        <taxon>Glomerellaceae</taxon>
        <taxon>Colletotrichum</taxon>
        <taxon>Colletotrichum acutatum species complex</taxon>
    </lineage>
</organism>
<reference evidence="2" key="1">
    <citation type="submission" date="2021-12" db="EMBL/GenBank/DDBJ databases">
        <title>Comparative genomics, transcriptomics and evolutionary studies reveal genomic signatures of adaptation to plant cell wall in hemibiotrophic fungi.</title>
        <authorList>
            <consortium name="DOE Joint Genome Institute"/>
            <person name="Baroncelli R."/>
            <person name="Diaz J.F."/>
            <person name="Benocci T."/>
            <person name="Peng M."/>
            <person name="Battaglia E."/>
            <person name="Haridas S."/>
            <person name="Andreopoulos W."/>
            <person name="Labutti K."/>
            <person name="Pangilinan J."/>
            <person name="Floch G.L."/>
            <person name="Makela M.R."/>
            <person name="Henrissat B."/>
            <person name="Grigoriev I.V."/>
            <person name="Crouch J.A."/>
            <person name="De Vries R.P."/>
            <person name="Sukno S.A."/>
            <person name="Thon M.R."/>
        </authorList>
    </citation>
    <scope>NUCLEOTIDE SEQUENCE</scope>
    <source>
        <strain evidence="2">CBS 112980</strain>
    </source>
</reference>
<feature type="chain" id="PRO_5042083873" description="Secreted protein" evidence="1">
    <location>
        <begin position="17"/>
        <end position="107"/>
    </location>
</feature>
<evidence type="ECO:0000313" key="3">
    <source>
        <dbReference type="Proteomes" id="UP001244207"/>
    </source>
</evidence>
<feature type="signal peptide" evidence="1">
    <location>
        <begin position="1"/>
        <end position="16"/>
    </location>
</feature>
<accession>A0AAD8U779</accession>
<protein>
    <recommendedName>
        <fullName evidence="4">Secreted protein</fullName>
    </recommendedName>
</protein>
<keyword evidence="3" id="KW-1185">Reference proteome</keyword>
<dbReference type="EMBL" id="JAHMHS010000242">
    <property type="protein sequence ID" value="KAK1705461.1"/>
    <property type="molecule type" value="Genomic_DNA"/>
</dbReference>
<evidence type="ECO:0000256" key="1">
    <source>
        <dbReference type="SAM" id="SignalP"/>
    </source>
</evidence>
<dbReference type="GeneID" id="85385597"/>
<proteinExistence type="predicted"/>
<evidence type="ECO:0000313" key="2">
    <source>
        <dbReference type="EMBL" id="KAK1705461.1"/>
    </source>
</evidence>
<dbReference type="RefSeq" id="XP_060357617.1">
    <property type="nucleotide sequence ID" value="XM_060501698.1"/>
</dbReference>
<evidence type="ECO:0008006" key="4">
    <source>
        <dbReference type="Google" id="ProtNLM"/>
    </source>
</evidence>
<dbReference type="Proteomes" id="UP001244207">
    <property type="component" value="Unassembled WGS sequence"/>
</dbReference>